<keyword evidence="4 6" id="KW-1133">Transmembrane helix</keyword>
<name>A0A9E7IUX9_9FIRM</name>
<dbReference type="InterPro" id="IPR001851">
    <property type="entry name" value="ABC_transp_permease"/>
</dbReference>
<keyword evidence="8" id="KW-1185">Reference proteome</keyword>
<dbReference type="Pfam" id="PF02653">
    <property type="entry name" value="BPD_transp_2"/>
    <property type="match status" value="1"/>
</dbReference>
<protein>
    <submittedName>
        <fullName evidence="7">ABC transporter permease</fullName>
    </submittedName>
</protein>
<sequence>MKKRNKFFTVNEYTVPVMFIIICAIGIVFSRFTPQFLVSQVVIRFARNAFLVLSLLIPIVAGLGINFGMVLGAMAGQIALIFVENWGITGLPAIIIASLVSIPISIILGLFAGGVLNKAKSREMITSMILGYFMTGVYQFFVLYIFGGVIPFANKSLILSRGYGVRNAIDLQSQKGLDKLFDRIIGQDISVLGIQLPIATFIVIVLACLFIVWFRKTKLGQDMRAVGADMKIAEDAGINVDKTRLKAIVISTVMASFGQIIYLQNIGNLNTYNGADQTALYAAAALLIGGASVSKATIKNALVGTVLFHLMFIVMPTAGANITGNSMIGEYLRTFISYAVVTVTLILHSIRRKSEAIEEMEKLKTEEAKK</sequence>
<evidence type="ECO:0000256" key="5">
    <source>
        <dbReference type="ARBA" id="ARBA00023136"/>
    </source>
</evidence>
<feature type="transmembrane region" description="Helical" evidence="6">
    <location>
        <begin position="189"/>
        <end position="214"/>
    </location>
</feature>
<accession>A0A9E7IUX9</accession>
<dbReference type="GO" id="GO:0022857">
    <property type="term" value="F:transmembrane transporter activity"/>
    <property type="evidence" value="ECO:0007669"/>
    <property type="project" value="InterPro"/>
</dbReference>
<feature type="transmembrane region" description="Helical" evidence="6">
    <location>
        <begin position="50"/>
        <end position="82"/>
    </location>
</feature>
<feature type="transmembrane region" description="Helical" evidence="6">
    <location>
        <begin position="278"/>
        <end position="294"/>
    </location>
</feature>
<evidence type="ECO:0000256" key="4">
    <source>
        <dbReference type="ARBA" id="ARBA00022989"/>
    </source>
</evidence>
<reference evidence="7" key="1">
    <citation type="submission" date="2022-04" db="EMBL/GenBank/DDBJ databases">
        <title>Complete genome sequences of Ezakiella coagulans and Fenollaria massiliensis.</title>
        <authorList>
            <person name="France M.T."/>
            <person name="Clifford J."/>
            <person name="Narina S."/>
            <person name="Rutt L."/>
            <person name="Ravel J."/>
        </authorList>
    </citation>
    <scope>NUCLEOTIDE SEQUENCE</scope>
    <source>
        <strain evidence="7">C0061C2</strain>
    </source>
</reference>
<comment type="subcellular location">
    <subcellularLocation>
        <location evidence="1">Cell membrane</location>
        <topology evidence="1">Multi-pass membrane protein</topology>
    </subcellularLocation>
</comment>
<evidence type="ECO:0000256" key="3">
    <source>
        <dbReference type="ARBA" id="ARBA00022692"/>
    </source>
</evidence>
<proteinExistence type="predicted"/>
<feature type="transmembrane region" description="Helical" evidence="6">
    <location>
        <begin position="129"/>
        <end position="153"/>
    </location>
</feature>
<dbReference type="AlphaFoldDB" id="A0A9E7IUX9"/>
<keyword evidence="3 6" id="KW-0812">Transmembrane</keyword>
<dbReference type="PANTHER" id="PTHR32196:SF15">
    <property type="entry name" value="SUGAR ABC TRANSPORTER PERMEASE PROTEIN"/>
    <property type="match status" value="1"/>
</dbReference>
<keyword evidence="2" id="KW-1003">Cell membrane</keyword>
<dbReference type="Proteomes" id="UP000831151">
    <property type="component" value="Chromosome"/>
</dbReference>
<dbReference type="PANTHER" id="PTHR32196">
    <property type="entry name" value="ABC TRANSPORTER PERMEASE PROTEIN YPHD-RELATED-RELATED"/>
    <property type="match status" value="1"/>
</dbReference>
<evidence type="ECO:0000313" key="8">
    <source>
        <dbReference type="Proteomes" id="UP000831151"/>
    </source>
</evidence>
<feature type="transmembrane region" description="Helical" evidence="6">
    <location>
        <begin position="247"/>
        <end position="266"/>
    </location>
</feature>
<dbReference type="KEGG" id="fms:M1R53_00895"/>
<feature type="transmembrane region" description="Helical" evidence="6">
    <location>
        <begin position="301"/>
        <end position="319"/>
    </location>
</feature>
<evidence type="ECO:0000256" key="6">
    <source>
        <dbReference type="SAM" id="Phobius"/>
    </source>
</evidence>
<feature type="transmembrane region" description="Helical" evidence="6">
    <location>
        <begin position="13"/>
        <end position="29"/>
    </location>
</feature>
<evidence type="ECO:0000256" key="2">
    <source>
        <dbReference type="ARBA" id="ARBA00022475"/>
    </source>
</evidence>
<feature type="transmembrane region" description="Helical" evidence="6">
    <location>
        <begin position="331"/>
        <end position="350"/>
    </location>
</feature>
<organism evidence="7 8">
    <name type="scientific">Fenollaria massiliensis</name>
    <dbReference type="NCBI Taxonomy" id="938288"/>
    <lineage>
        <taxon>Bacteria</taxon>
        <taxon>Bacillati</taxon>
        <taxon>Bacillota</taxon>
        <taxon>Clostridia</taxon>
        <taxon>Eubacteriales</taxon>
        <taxon>Fenollaria</taxon>
    </lineage>
</organism>
<dbReference type="RefSeq" id="WP_249242757.1">
    <property type="nucleotide sequence ID" value="NZ_CP096649.1"/>
</dbReference>
<dbReference type="EMBL" id="CP096649">
    <property type="protein sequence ID" value="UQK59257.1"/>
    <property type="molecule type" value="Genomic_DNA"/>
</dbReference>
<gene>
    <name evidence="7" type="ORF">M1R53_00895</name>
</gene>
<keyword evidence="5 6" id="KW-0472">Membrane</keyword>
<evidence type="ECO:0000313" key="7">
    <source>
        <dbReference type="EMBL" id="UQK59257.1"/>
    </source>
</evidence>
<dbReference type="GO" id="GO:0005886">
    <property type="term" value="C:plasma membrane"/>
    <property type="evidence" value="ECO:0007669"/>
    <property type="project" value="UniProtKB-SubCell"/>
</dbReference>
<evidence type="ECO:0000256" key="1">
    <source>
        <dbReference type="ARBA" id="ARBA00004651"/>
    </source>
</evidence>
<feature type="transmembrane region" description="Helical" evidence="6">
    <location>
        <begin position="94"/>
        <end position="117"/>
    </location>
</feature>